<reference evidence="10" key="3">
    <citation type="submission" date="2025-09" db="UniProtKB">
        <authorList>
            <consortium name="Ensembl"/>
        </authorList>
    </citation>
    <scope>IDENTIFICATION</scope>
</reference>
<evidence type="ECO:0000256" key="1">
    <source>
        <dbReference type="ARBA" id="ARBA00002870"/>
    </source>
</evidence>
<organism evidence="10 11">
    <name type="scientific">Bos mutus grunniens</name>
    <name type="common">Wild yak</name>
    <name type="synonym">Bos grunniens</name>
    <dbReference type="NCBI Taxonomy" id="30521"/>
    <lineage>
        <taxon>Eukaryota</taxon>
        <taxon>Metazoa</taxon>
        <taxon>Chordata</taxon>
        <taxon>Craniata</taxon>
        <taxon>Vertebrata</taxon>
        <taxon>Euteleostomi</taxon>
        <taxon>Mammalia</taxon>
        <taxon>Eutheria</taxon>
        <taxon>Laurasiatheria</taxon>
        <taxon>Artiodactyla</taxon>
        <taxon>Ruminantia</taxon>
        <taxon>Pecora</taxon>
        <taxon>Bovidae</taxon>
        <taxon>Bovinae</taxon>
        <taxon>Bos</taxon>
    </lineage>
</organism>
<sequence length="405" mass="45370">MGPGCLERTGCLSPPRMPISRESAHPWSTPYCSLSRLSAPGQPCPWRGLASGPSLPGGWPGRGVHSFAPGQTSSFLFLEAHTLLPARAWPGHFPFWQPLPPLALPGSCPQCLEPRRSFPWASKQPLMAWLPHRDAAQTRALFQQVQPTHVIHLAAMVGGLFRNIKYNLDFWRKNIHINDNVLHSAFEVGVRKVVSCLSTCIFPDKTTYPIDETMIHNGPPHSSNFGYSYAKRMIDVQNRAYFQQHGCTFTAVIPTNVFGPHDNFSIEDGHVLPGLIHKVHLAKSSGSALTVWGTGRPRRQFIYSLDLARLFIWALREYDEVEPIILSVGEEDEVSVQEAAEAVVEAMDFHGEVTFDTTKSDGQFKKTASNAKLRAYLPDFRFTPFKQAVKETCAWFTDNYEQARK</sequence>
<dbReference type="HAMAP" id="MF_00956">
    <property type="entry name" value="GDP_fucose_synth"/>
    <property type="match status" value="1"/>
</dbReference>
<dbReference type="GO" id="GO:0005829">
    <property type="term" value="C:cytosol"/>
    <property type="evidence" value="ECO:0007669"/>
    <property type="project" value="Ensembl"/>
</dbReference>
<dbReference type="Gene3D" id="3.40.50.720">
    <property type="entry name" value="NAD(P)-binding Rossmann-like Domain"/>
    <property type="match status" value="1"/>
</dbReference>
<dbReference type="GeneTree" id="ENSGT00390000004681"/>
<dbReference type="GO" id="GO:0010595">
    <property type="term" value="P:positive regulation of endothelial cell migration"/>
    <property type="evidence" value="ECO:0007669"/>
    <property type="project" value="Ensembl"/>
</dbReference>
<name>A0A8C0A5K0_BOSMU</name>
<keyword evidence="7" id="KW-0413">Isomerase</keyword>
<evidence type="ECO:0000256" key="5">
    <source>
        <dbReference type="ARBA" id="ARBA00022857"/>
    </source>
</evidence>
<dbReference type="InterPro" id="IPR028614">
    <property type="entry name" value="GDP_fucose/colitose_synth"/>
</dbReference>
<dbReference type="CDD" id="cd05239">
    <property type="entry name" value="GDP_FS_SDR_e"/>
    <property type="match status" value="1"/>
</dbReference>
<dbReference type="GO" id="GO:0001913">
    <property type="term" value="P:T cell mediated cytotoxicity"/>
    <property type="evidence" value="ECO:0007669"/>
    <property type="project" value="Ensembl"/>
</dbReference>
<dbReference type="GO" id="GO:0042351">
    <property type="term" value="P:'de novo' GDP-L-fucose biosynthetic process"/>
    <property type="evidence" value="ECO:0007669"/>
    <property type="project" value="UniProtKB-UniPathway"/>
</dbReference>
<evidence type="ECO:0000256" key="8">
    <source>
        <dbReference type="ARBA" id="ARBA00032995"/>
    </source>
</evidence>
<evidence type="ECO:0000313" key="10">
    <source>
        <dbReference type="Ensembl" id="ENSBGRP00000009052.1"/>
    </source>
</evidence>
<protein>
    <recommendedName>
        <fullName evidence="4">GDP-L-fucose synthase</fullName>
        <ecNumber evidence="4">1.1.1.271</ecNumber>
    </recommendedName>
    <alternativeName>
        <fullName evidence="8">GDP-4-keto-6-deoxy-D-mannose-3,5-epimerase-4-reductase</fullName>
    </alternativeName>
</protein>
<dbReference type="GO" id="GO:0050577">
    <property type="term" value="F:GDP-L-fucose synthase activity"/>
    <property type="evidence" value="ECO:0007669"/>
    <property type="project" value="UniProtKB-EC"/>
</dbReference>
<dbReference type="Proteomes" id="UP000694520">
    <property type="component" value="Chromosome 18"/>
</dbReference>
<comment type="pathway">
    <text evidence="2">Nucleotide-sugar biosynthesis; GDP-L-fucose biosynthesis via de novo pathway; GDP-L-fucose from GDP-alpha-D-mannose: step 2/2.</text>
</comment>
<comment type="similarity">
    <text evidence="3">Belongs to the NAD(P)-dependent epimerase/dehydratase family. Fucose synthase subfamily.</text>
</comment>
<dbReference type="GO" id="GO:0042802">
    <property type="term" value="F:identical protein binding"/>
    <property type="evidence" value="ECO:0007669"/>
    <property type="project" value="Ensembl"/>
</dbReference>
<proteinExistence type="inferred from homology"/>
<dbReference type="InterPro" id="IPR001509">
    <property type="entry name" value="Epimerase_deHydtase"/>
</dbReference>
<evidence type="ECO:0000256" key="3">
    <source>
        <dbReference type="ARBA" id="ARBA00005959"/>
    </source>
</evidence>
<dbReference type="Ensembl" id="ENSBGRT00000010412.1">
    <property type="protein sequence ID" value="ENSBGRP00000009052.1"/>
    <property type="gene ID" value="ENSBGRG00000005617.1"/>
</dbReference>
<evidence type="ECO:0000259" key="9">
    <source>
        <dbReference type="Pfam" id="PF01370"/>
    </source>
</evidence>
<dbReference type="Gene3D" id="3.90.25.10">
    <property type="entry name" value="UDP-galactose 4-epimerase, domain 1"/>
    <property type="match status" value="1"/>
</dbReference>
<reference evidence="10" key="2">
    <citation type="submission" date="2025-08" db="UniProtKB">
        <authorList>
            <consortium name="Ensembl"/>
        </authorList>
    </citation>
    <scope>IDENTIFICATION</scope>
</reference>
<reference evidence="10" key="1">
    <citation type="submission" date="2019-05" db="EMBL/GenBank/DDBJ databases">
        <authorList>
            <person name="Zhang S."/>
            <person name="Liu J."/>
        </authorList>
    </citation>
    <scope>NUCLEOTIDE SEQUENCE [LARGE SCALE GENOMIC DNA]</scope>
</reference>
<dbReference type="SUPFAM" id="SSF51735">
    <property type="entry name" value="NAD(P)-binding Rossmann-fold domains"/>
    <property type="match status" value="1"/>
</dbReference>
<dbReference type="InterPro" id="IPR036291">
    <property type="entry name" value="NAD(P)-bd_dom_sf"/>
</dbReference>
<dbReference type="GO" id="GO:0047918">
    <property type="term" value="F:GDP-mannose 3,5-epimerase activity"/>
    <property type="evidence" value="ECO:0007669"/>
    <property type="project" value="Ensembl"/>
</dbReference>
<feature type="domain" description="NAD-dependent epimerase/dehydratase" evidence="9">
    <location>
        <begin position="132"/>
        <end position="329"/>
    </location>
</feature>
<keyword evidence="6" id="KW-0560">Oxidoreductase</keyword>
<evidence type="ECO:0000256" key="6">
    <source>
        <dbReference type="ARBA" id="ARBA00023002"/>
    </source>
</evidence>
<dbReference type="UniPathway" id="UPA00128">
    <property type="reaction ID" value="UER00191"/>
</dbReference>
<evidence type="ECO:0000256" key="2">
    <source>
        <dbReference type="ARBA" id="ARBA00004883"/>
    </source>
</evidence>
<accession>A0A8C0A5K0</accession>
<keyword evidence="11" id="KW-1185">Reference proteome</keyword>
<evidence type="ECO:0000313" key="11">
    <source>
        <dbReference type="Proteomes" id="UP000694520"/>
    </source>
</evidence>
<dbReference type="EC" id="1.1.1.271" evidence="4"/>
<dbReference type="Pfam" id="PF01370">
    <property type="entry name" value="Epimerase"/>
    <property type="match status" value="1"/>
</dbReference>
<keyword evidence="5" id="KW-0521">NADP</keyword>
<dbReference type="PANTHER" id="PTHR43238:SF1">
    <property type="entry name" value="GDP-L-FUCOSE SYNTHASE"/>
    <property type="match status" value="1"/>
</dbReference>
<comment type="function">
    <text evidence="1">Catalyzes the two-step NADP-dependent conversion of GDP-4-dehydro-6-deoxy-D-mannose to GDP-fucose, involving an epimerase and a reductase reaction.</text>
</comment>
<dbReference type="AlphaFoldDB" id="A0A8C0A5K0"/>
<dbReference type="PANTHER" id="PTHR43238">
    <property type="entry name" value="GDP-L-FUCOSE SYNTHASE"/>
    <property type="match status" value="1"/>
</dbReference>
<evidence type="ECO:0000256" key="7">
    <source>
        <dbReference type="ARBA" id="ARBA00023235"/>
    </source>
</evidence>
<evidence type="ECO:0000256" key="4">
    <source>
        <dbReference type="ARBA" id="ARBA00012371"/>
    </source>
</evidence>
<dbReference type="GO" id="GO:1904906">
    <property type="term" value="P:positive regulation of endothelial cell-matrix adhesion via fibronectin"/>
    <property type="evidence" value="ECO:0007669"/>
    <property type="project" value="Ensembl"/>
</dbReference>
<gene>
    <name evidence="10" type="primary">GFUS</name>
</gene>